<dbReference type="PANTHER" id="PTHR43818">
    <property type="entry name" value="BCDNA.GH03377"/>
    <property type="match status" value="1"/>
</dbReference>
<evidence type="ECO:0000256" key="7">
    <source>
        <dbReference type="SAM" id="MobiDB-lite"/>
    </source>
</evidence>
<feature type="region of interest" description="Disordered" evidence="7">
    <location>
        <begin position="1"/>
        <end position="45"/>
    </location>
</feature>
<evidence type="ECO:0000313" key="10">
    <source>
        <dbReference type="EMBL" id="NJP93082.1"/>
    </source>
</evidence>
<evidence type="ECO:0000313" key="11">
    <source>
        <dbReference type="Proteomes" id="UP000696294"/>
    </source>
</evidence>
<evidence type="ECO:0000256" key="4">
    <source>
        <dbReference type="ARBA" id="ARBA00022801"/>
    </source>
</evidence>
<evidence type="ECO:0000256" key="3">
    <source>
        <dbReference type="ARBA" id="ARBA00016631"/>
    </source>
</evidence>
<dbReference type="Pfam" id="PF01408">
    <property type="entry name" value="GFO_IDH_MocA"/>
    <property type="match status" value="1"/>
</dbReference>
<keyword evidence="4" id="KW-0378">Hydrolase</keyword>
<dbReference type="PANTHER" id="PTHR43818:SF1">
    <property type="entry name" value="GLYCOSYL HYDROLASE FAMILY 109 PROTEIN"/>
    <property type="match status" value="1"/>
</dbReference>
<organism evidence="10 11">
    <name type="scientific">Nonomuraea composti</name>
    <dbReference type="NCBI Taxonomy" id="2720023"/>
    <lineage>
        <taxon>Bacteria</taxon>
        <taxon>Bacillati</taxon>
        <taxon>Actinomycetota</taxon>
        <taxon>Actinomycetes</taxon>
        <taxon>Streptosporangiales</taxon>
        <taxon>Streptosporangiaceae</taxon>
        <taxon>Nonomuraea</taxon>
    </lineage>
</organism>
<dbReference type="Gene3D" id="3.30.360.10">
    <property type="entry name" value="Dihydrodipicolinate Reductase, domain 2"/>
    <property type="match status" value="1"/>
</dbReference>
<dbReference type="PROSITE" id="PS51318">
    <property type="entry name" value="TAT"/>
    <property type="match status" value="1"/>
</dbReference>
<protein>
    <recommendedName>
        <fullName evidence="3">Glycosyl hydrolase family 109 protein</fullName>
    </recommendedName>
</protein>
<feature type="compositionally biased region" description="Basic and acidic residues" evidence="7">
    <location>
        <begin position="512"/>
        <end position="526"/>
    </location>
</feature>
<feature type="region of interest" description="Disordered" evidence="7">
    <location>
        <begin position="512"/>
        <end position="559"/>
    </location>
</feature>
<feature type="domain" description="Glycosyl hydrolase 109 C-terminal" evidence="9">
    <location>
        <begin position="250"/>
        <end position="420"/>
    </location>
</feature>
<dbReference type="InterPro" id="IPR006311">
    <property type="entry name" value="TAT_signal"/>
</dbReference>
<dbReference type="Proteomes" id="UP000696294">
    <property type="component" value="Unassembled WGS sequence"/>
</dbReference>
<dbReference type="InterPro" id="IPR049303">
    <property type="entry name" value="Glyco_hydro_109_C"/>
</dbReference>
<dbReference type="InterPro" id="IPR000683">
    <property type="entry name" value="Gfo/Idh/MocA-like_OxRdtase_N"/>
</dbReference>
<dbReference type="InterPro" id="IPR036291">
    <property type="entry name" value="NAD(P)-bd_dom_sf"/>
</dbReference>
<evidence type="ECO:0000256" key="2">
    <source>
        <dbReference type="ARBA" id="ARBA00009329"/>
    </source>
</evidence>
<evidence type="ECO:0000259" key="9">
    <source>
        <dbReference type="Pfam" id="PF21252"/>
    </source>
</evidence>
<sequence length="559" mass="62473">MISKTCGRGRDRRPSRGACLAPRRRTIDTPHYTGGKRHAPSPSTEQEVIAVASSPRYVPSRRDLLRSGVSLGAATGVGGIATGAAASASWEPPRAQGERSMVNVPFEGFEKVRVGLIGLGNRGGSQDVRWGAVATVTAVCDIRPERVSRTIARIMQQGFQDVEPVGYSAGEQDFLKLVQRDDIDLIYVATPWEWHYPQARAAMEHGKHVAVELPISPHLDEIWSLVRTSERTRKHCMLLENVNYFRPELQMFGMVQAGLFGDLQHGSGGYVHDLRWPYLFGGAYHPEYWRRRWQTRMNALHYPMHGLGPVSAAMGINRGDRFDELVAVASLPKALALFREEDPRVTPDHSSWQDKPYISGDRHTCFVTTVRGRFIRVEHDVNSPHPYTRETTLTGTRGSIELDNARVYLESLGHDDHTWRTGSAYNAIRQQYDHWLWPLLERLADQYGGHGGGDFVSIFRLVQLMRLGMTPDIDVYDSAAWCSVIPLSHESLTAGRLRPVKVPDFTRGHWKEARPTFDRPQPEDPQLRTGAAAGRRVRGIIEPGSSEANGDAEPAPDGE</sequence>
<reference evidence="10 11" key="1">
    <citation type="submission" date="2020-03" db="EMBL/GenBank/DDBJ databases">
        <title>WGS of actinomycetes isolated from Thailand.</title>
        <authorList>
            <person name="Thawai C."/>
        </authorList>
    </citation>
    <scope>NUCLEOTIDE SEQUENCE [LARGE SCALE GENOMIC DNA]</scope>
    <source>
        <strain evidence="10 11">FMUSA5-5</strain>
    </source>
</reference>
<dbReference type="Pfam" id="PF21252">
    <property type="entry name" value="Glyco_hydro_109_C"/>
    <property type="match status" value="1"/>
</dbReference>
<keyword evidence="5" id="KW-0520">NAD</keyword>
<evidence type="ECO:0000259" key="8">
    <source>
        <dbReference type="Pfam" id="PF01408"/>
    </source>
</evidence>
<comment type="cofactor">
    <cofactor evidence="1">
        <name>NAD(+)</name>
        <dbReference type="ChEBI" id="CHEBI:57540"/>
    </cofactor>
</comment>
<gene>
    <name evidence="10" type="ORF">HCN51_27145</name>
</gene>
<accession>A0ABX1B969</accession>
<keyword evidence="6" id="KW-0326">Glycosidase</keyword>
<comment type="similarity">
    <text evidence="2">Belongs to the Gfo/Idh/MocA family. Glycosyl hydrolase 109 subfamily.</text>
</comment>
<evidence type="ECO:0000256" key="1">
    <source>
        <dbReference type="ARBA" id="ARBA00001911"/>
    </source>
</evidence>
<proteinExistence type="inferred from homology"/>
<name>A0ABX1B969_9ACTN</name>
<feature type="domain" description="Gfo/Idh/MocA-like oxidoreductase N-terminal" evidence="8">
    <location>
        <begin position="112"/>
        <end position="237"/>
    </location>
</feature>
<dbReference type="EMBL" id="JAATEP010000020">
    <property type="protein sequence ID" value="NJP93082.1"/>
    <property type="molecule type" value="Genomic_DNA"/>
</dbReference>
<evidence type="ECO:0000256" key="6">
    <source>
        <dbReference type="ARBA" id="ARBA00023295"/>
    </source>
</evidence>
<evidence type="ECO:0000256" key="5">
    <source>
        <dbReference type="ARBA" id="ARBA00023027"/>
    </source>
</evidence>
<dbReference type="InterPro" id="IPR050463">
    <property type="entry name" value="Gfo/Idh/MocA_oxidrdct_glycsds"/>
</dbReference>
<keyword evidence="11" id="KW-1185">Reference proteome</keyword>
<dbReference type="SUPFAM" id="SSF51735">
    <property type="entry name" value="NAD(P)-binding Rossmann-fold domains"/>
    <property type="match status" value="1"/>
</dbReference>
<comment type="caution">
    <text evidence="10">The sequence shown here is derived from an EMBL/GenBank/DDBJ whole genome shotgun (WGS) entry which is preliminary data.</text>
</comment>
<dbReference type="Gene3D" id="3.40.50.720">
    <property type="entry name" value="NAD(P)-binding Rossmann-like Domain"/>
    <property type="match status" value="1"/>
</dbReference>